<evidence type="ECO:0000256" key="2">
    <source>
        <dbReference type="ARBA" id="ARBA00022729"/>
    </source>
</evidence>
<evidence type="ECO:0000259" key="5">
    <source>
        <dbReference type="Pfam" id="PF13458"/>
    </source>
</evidence>
<dbReference type="RefSeq" id="WP_127082390.1">
    <property type="nucleotide sequence ID" value="NZ_RSCL01000009.1"/>
</dbReference>
<dbReference type="InterPro" id="IPR024983">
    <property type="entry name" value="CHAT_dom"/>
</dbReference>
<gene>
    <name evidence="6" type="ORF">DSM106972_039620</name>
</gene>
<dbReference type="Pfam" id="PF13458">
    <property type="entry name" value="Peripla_BP_6"/>
    <property type="match status" value="1"/>
</dbReference>
<keyword evidence="2" id="KW-0732">Signal</keyword>
<evidence type="ECO:0008006" key="8">
    <source>
        <dbReference type="Google" id="ProtNLM"/>
    </source>
</evidence>
<feature type="domain" description="CHAT" evidence="4">
    <location>
        <begin position="205"/>
        <end position="349"/>
    </location>
</feature>
<dbReference type="SUPFAM" id="SSF53822">
    <property type="entry name" value="Periplasmic binding protein-like I"/>
    <property type="match status" value="1"/>
</dbReference>
<dbReference type="OrthoDB" id="446586at2"/>
<dbReference type="EMBL" id="RSCL01000009">
    <property type="protein sequence ID" value="RUT05141.1"/>
    <property type="molecule type" value="Genomic_DNA"/>
</dbReference>
<dbReference type="InterPro" id="IPR051010">
    <property type="entry name" value="BCAA_transport"/>
</dbReference>
<comment type="caution">
    <text evidence="6">The sequence shown here is derived from an EMBL/GenBank/DDBJ whole genome shotgun (WGS) entry which is preliminary data.</text>
</comment>
<dbReference type="InterPro" id="IPR028081">
    <property type="entry name" value="Leu-bd"/>
</dbReference>
<dbReference type="PANTHER" id="PTHR30483:SF6">
    <property type="entry name" value="PERIPLASMIC BINDING PROTEIN OF ABC TRANSPORTER FOR NATURAL AMINO ACIDS"/>
    <property type="match status" value="1"/>
</dbReference>
<evidence type="ECO:0000313" key="7">
    <source>
        <dbReference type="Proteomes" id="UP000271624"/>
    </source>
</evidence>
<dbReference type="Proteomes" id="UP000271624">
    <property type="component" value="Unassembled WGS sequence"/>
</dbReference>
<feature type="coiled-coil region" evidence="3">
    <location>
        <begin position="850"/>
        <end position="877"/>
    </location>
</feature>
<evidence type="ECO:0000259" key="4">
    <source>
        <dbReference type="Pfam" id="PF12770"/>
    </source>
</evidence>
<keyword evidence="3" id="KW-0175">Coiled coil</keyword>
<organism evidence="6 7">
    <name type="scientific">Dulcicalothrix desertica PCC 7102</name>
    <dbReference type="NCBI Taxonomy" id="232991"/>
    <lineage>
        <taxon>Bacteria</taxon>
        <taxon>Bacillati</taxon>
        <taxon>Cyanobacteriota</taxon>
        <taxon>Cyanophyceae</taxon>
        <taxon>Nostocales</taxon>
        <taxon>Calotrichaceae</taxon>
        <taxon>Dulcicalothrix</taxon>
    </lineage>
</organism>
<reference evidence="6" key="2">
    <citation type="journal article" date="2019" name="Genome Biol. Evol.">
        <title>Day and night: Metabolic profiles and evolutionary relationships of six axenic non-marine cyanobacteria.</title>
        <authorList>
            <person name="Will S.E."/>
            <person name="Henke P."/>
            <person name="Boedeker C."/>
            <person name="Huang S."/>
            <person name="Brinkmann H."/>
            <person name="Rohde M."/>
            <person name="Jarek M."/>
            <person name="Friedl T."/>
            <person name="Seufert S."/>
            <person name="Schumacher M."/>
            <person name="Overmann J."/>
            <person name="Neumann-Schaal M."/>
            <person name="Petersen J."/>
        </authorList>
    </citation>
    <scope>NUCLEOTIDE SEQUENCE [LARGE SCALE GENOMIC DNA]</scope>
    <source>
        <strain evidence="6">PCC 7102</strain>
    </source>
</reference>
<protein>
    <recommendedName>
        <fullName evidence="8">ABC transporter substrate-binding protein</fullName>
    </recommendedName>
</protein>
<dbReference type="InterPro" id="IPR028082">
    <property type="entry name" value="Peripla_BP_I"/>
</dbReference>
<accession>A0A433VGB4</accession>
<keyword evidence="7" id="KW-1185">Reference proteome</keyword>
<evidence type="ECO:0000256" key="1">
    <source>
        <dbReference type="ARBA" id="ARBA00010062"/>
    </source>
</evidence>
<dbReference type="Pfam" id="PF12770">
    <property type="entry name" value="CHAT"/>
    <property type="match status" value="1"/>
</dbReference>
<dbReference type="AlphaFoldDB" id="A0A433VGB4"/>
<sequence>MSNLAIVIINSGSFDGGFRVDLRIRKGMNDFDYHFNVAAAPDIPRLYEEFATSYHQLGSKFNFAPITMPPAQITNCSLVEDCQTAAERLQDSFILWLAQFGWQEIRLKIENTFKSDEFFRVIFHFDNIQKNNTQIGNSQIDSACLKKLPWHLWDLFENRENTYFALSLQDTPANPPLRYPVRILAVFGGSDEGLKLKEDKQLLNSLRAKGAEVTQITKPTREQLSDELWNQKWDVLFFAGHSSSHPGLKSGELAINDTEHLSLRDLKQSLKKAVKKGLKLAIFNSCDGLGLAAVLDNVKVPQIIVMRELVPDEVARKFLQYFLECFTTGKSLYSSVREACERLEALEGRYPCASWLPVIYQNRNAEPLRWSKRSKILSWLSSIQRFVASTSRRTKILLGLMALSLFSFVLILVLQNYPKIVTDSEPPKLIPTNKTLVQTPMTQAQVSLSSYGQKFFTVLNNNNNTRENGAKAFKEALDFLKNDKSSAILKLDKAINYFSTSLSNNLNDPEARIYLNNAISYYPKEEYSSKIKFLGQKLDVEKNKCTLPQSQNNPIEIAVVIPLSFAEAAKPDIALEMLRGVAQVQNEVNCKGGIKDRMLRVAVFGDGSKDDLATKVAQEIVQQDFLAVVGHSTSNTTAKAGNVYDENRIVAISPISTAVRDSVKNHRTYFLGKYIFRTPANDMVAIDTLFDYWKNNVNQKFAIAYSNNSEYSKLYRNDFINKLNDKSLYFNDNMKCIFNSSNFDQTDCLNAIRGQAGALLVVPGSNDSPKALDLLKALNDSDKIQVLGGDTMYSSDTLYLKEKSKNLIIAVHWLRNRQQPTEFEKQAKAFWGNAPINWRTATTYDATKVITTALDKSQQLQNSKENIRQDLQRIISAPGFSAQGAFNDNIRFEEGDRKIDANSKFGVIGKVEKIGVNKDGQDQYDFKPI</sequence>
<proteinExistence type="inferred from homology"/>
<comment type="similarity">
    <text evidence="1">Belongs to the leucine-binding protein family.</text>
</comment>
<dbReference type="CDD" id="cd06268">
    <property type="entry name" value="PBP1_ABC_transporter_LIVBP-like"/>
    <property type="match status" value="1"/>
</dbReference>
<feature type="domain" description="Leucine-binding protein" evidence="5">
    <location>
        <begin position="554"/>
        <end position="871"/>
    </location>
</feature>
<dbReference type="PANTHER" id="PTHR30483">
    <property type="entry name" value="LEUCINE-SPECIFIC-BINDING PROTEIN"/>
    <property type="match status" value="1"/>
</dbReference>
<name>A0A433VGB4_9CYAN</name>
<evidence type="ECO:0000313" key="6">
    <source>
        <dbReference type="EMBL" id="RUT05141.1"/>
    </source>
</evidence>
<reference evidence="6" key="1">
    <citation type="submission" date="2018-12" db="EMBL/GenBank/DDBJ databases">
        <authorList>
            <person name="Will S."/>
            <person name="Neumann-Schaal M."/>
            <person name="Henke P."/>
        </authorList>
    </citation>
    <scope>NUCLEOTIDE SEQUENCE</scope>
    <source>
        <strain evidence="6">PCC 7102</strain>
    </source>
</reference>
<dbReference type="Gene3D" id="3.40.50.2300">
    <property type="match status" value="2"/>
</dbReference>
<evidence type="ECO:0000256" key="3">
    <source>
        <dbReference type="SAM" id="Coils"/>
    </source>
</evidence>